<keyword evidence="5" id="KW-0699">rRNA-binding</keyword>
<accession>A0A1F4VYJ1</accession>
<dbReference type="PANTHER" id="PTHR10746">
    <property type="entry name" value="50S RIBOSOMAL PROTEIN L4"/>
    <property type="match status" value="1"/>
</dbReference>
<evidence type="ECO:0000256" key="1">
    <source>
        <dbReference type="ARBA" id="ARBA00010528"/>
    </source>
</evidence>
<evidence type="ECO:0000256" key="5">
    <source>
        <dbReference type="HAMAP-Rule" id="MF_01328"/>
    </source>
</evidence>
<dbReference type="SUPFAM" id="SSF52166">
    <property type="entry name" value="Ribosomal protein L4"/>
    <property type="match status" value="1"/>
</dbReference>
<evidence type="ECO:0000313" key="8">
    <source>
        <dbReference type="Proteomes" id="UP000176614"/>
    </source>
</evidence>
<dbReference type="GO" id="GO:0006412">
    <property type="term" value="P:translation"/>
    <property type="evidence" value="ECO:0007669"/>
    <property type="project" value="UniProtKB-UniRule"/>
</dbReference>
<evidence type="ECO:0000256" key="6">
    <source>
        <dbReference type="SAM" id="MobiDB-lite"/>
    </source>
</evidence>
<proteinExistence type="inferred from homology"/>
<dbReference type="Pfam" id="PF00573">
    <property type="entry name" value="Ribosomal_L4"/>
    <property type="match status" value="1"/>
</dbReference>
<evidence type="ECO:0000256" key="2">
    <source>
        <dbReference type="ARBA" id="ARBA00022980"/>
    </source>
</evidence>
<gene>
    <name evidence="5" type="primary">rplD</name>
    <name evidence="7" type="ORF">A2264_03025</name>
</gene>
<dbReference type="GO" id="GO:0019843">
    <property type="term" value="F:rRNA binding"/>
    <property type="evidence" value="ECO:0007669"/>
    <property type="project" value="UniProtKB-UniRule"/>
</dbReference>
<comment type="similarity">
    <text evidence="1 5">Belongs to the universal ribosomal protein uL4 family.</text>
</comment>
<keyword evidence="5" id="KW-0694">RNA-binding</keyword>
<comment type="subunit">
    <text evidence="5">Part of the 50S ribosomal subunit.</text>
</comment>
<dbReference type="Proteomes" id="UP000176614">
    <property type="component" value="Unassembled WGS sequence"/>
</dbReference>
<dbReference type="InterPro" id="IPR023574">
    <property type="entry name" value="Ribosomal_uL4_dom_sf"/>
</dbReference>
<keyword evidence="2 5" id="KW-0689">Ribosomal protein</keyword>
<organism evidence="7 8">
    <name type="scientific">candidate division WWE3 bacterium RIFOXYA2_FULL_46_9</name>
    <dbReference type="NCBI Taxonomy" id="1802636"/>
    <lineage>
        <taxon>Bacteria</taxon>
        <taxon>Katanobacteria</taxon>
    </lineage>
</organism>
<sequence length="208" mass="22982">MKINVVDIENKNIEELTLDKAIFGIVPNKGVLAQYLRVYNSNQRQGTSSTKTRAEVRGGGIKPRAQKHTGRSRQGSIRSPLWVGGGVAHGPKPRSWKLKLPKKMITLALKSALSDKYSKGDIVVLEKISLDKPKTGAVSKIMSTLGIRTQALFVWSSKDENLKKSLINLPKLEASFFGNLNAFEVLKSHKIVFLKDALLALEDKYAAK</sequence>
<dbReference type="PANTHER" id="PTHR10746:SF6">
    <property type="entry name" value="LARGE RIBOSOMAL SUBUNIT PROTEIN UL4M"/>
    <property type="match status" value="1"/>
</dbReference>
<keyword evidence="3 5" id="KW-0687">Ribonucleoprotein</keyword>
<dbReference type="InterPro" id="IPR013005">
    <property type="entry name" value="Ribosomal_uL4-like"/>
</dbReference>
<comment type="caution">
    <text evidence="7">The sequence shown here is derived from an EMBL/GenBank/DDBJ whole genome shotgun (WGS) entry which is preliminary data.</text>
</comment>
<evidence type="ECO:0000313" key="7">
    <source>
        <dbReference type="EMBL" id="OGC62234.1"/>
    </source>
</evidence>
<feature type="region of interest" description="Disordered" evidence="6">
    <location>
        <begin position="43"/>
        <end position="76"/>
    </location>
</feature>
<comment type="function">
    <text evidence="5">Forms part of the polypeptide exit tunnel.</text>
</comment>
<evidence type="ECO:0000256" key="4">
    <source>
        <dbReference type="ARBA" id="ARBA00035244"/>
    </source>
</evidence>
<dbReference type="HAMAP" id="MF_01328_B">
    <property type="entry name" value="Ribosomal_uL4_B"/>
    <property type="match status" value="1"/>
</dbReference>
<dbReference type="GO" id="GO:0005840">
    <property type="term" value="C:ribosome"/>
    <property type="evidence" value="ECO:0007669"/>
    <property type="project" value="UniProtKB-KW"/>
</dbReference>
<name>A0A1F4VYJ1_UNCKA</name>
<dbReference type="EMBL" id="MEVT01000022">
    <property type="protein sequence ID" value="OGC62234.1"/>
    <property type="molecule type" value="Genomic_DNA"/>
</dbReference>
<protein>
    <recommendedName>
        <fullName evidence="4 5">Large ribosomal subunit protein uL4</fullName>
    </recommendedName>
</protein>
<comment type="function">
    <text evidence="5">One of the primary rRNA binding proteins, this protein initially binds near the 5'-end of the 23S rRNA. It is important during the early stages of 50S assembly. It makes multiple contacts with different domains of the 23S rRNA in the assembled 50S subunit and ribosome.</text>
</comment>
<evidence type="ECO:0000256" key="3">
    <source>
        <dbReference type="ARBA" id="ARBA00023274"/>
    </source>
</evidence>
<dbReference type="GO" id="GO:0003735">
    <property type="term" value="F:structural constituent of ribosome"/>
    <property type="evidence" value="ECO:0007669"/>
    <property type="project" value="InterPro"/>
</dbReference>
<dbReference type="AlphaFoldDB" id="A0A1F4VYJ1"/>
<dbReference type="GO" id="GO:1990904">
    <property type="term" value="C:ribonucleoprotein complex"/>
    <property type="evidence" value="ECO:0007669"/>
    <property type="project" value="UniProtKB-KW"/>
</dbReference>
<dbReference type="InterPro" id="IPR002136">
    <property type="entry name" value="Ribosomal_uL4"/>
</dbReference>
<dbReference type="Gene3D" id="3.40.1370.10">
    <property type="match status" value="1"/>
</dbReference>
<reference evidence="7 8" key="1">
    <citation type="journal article" date="2016" name="Nat. Commun.">
        <title>Thousands of microbial genomes shed light on interconnected biogeochemical processes in an aquifer system.</title>
        <authorList>
            <person name="Anantharaman K."/>
            <person name="Brown C.T."/>
            <person name="Hug L.A."/>
            <person name="Sharon I."/>
            <person name="Castelle C.J."/>
            <person name="Probst A.J."/>
            <person name="Thomas B.C."/>
            <person name="Singh A."/>
            <person name="Wilkins M.J."/>
            <person name="Karaoz U."/>
            <person name="Brodie E.L."/>
            <person name="Williams K.H."/>
            <person name="Hubbard S.S."/>
            <person name="Banfield J.F."/>
        </authorList>
    </citation>
    <scope>NUCLEOTIDE SEQUENCE [LARGE SCALE GENOMIC DNA]</scope>
</reference>
<dbReference type="NCBIfam" id="TIGR03953">
    <property type="entry name" value="rplD_bact"/>
    <property type="match status" value="1"/>
</dbReference>